<dbReference type="Gene3D" id="2.40.160.20">
    <property type="match status" value="1"/>
</dbReference>
<keyword evidence="3" id="KW-1185">Reference proteome</keyword>
<dbReference type="PROSITE" id="PS51257">
    <property type="entry name" value="PROKAR_LIPOPROTEIN"/>
    <property type="match status" value="1"/>
</dbReference>
<name>A0A143PNI9_LUTPR</name>
<dbReference type="Proteomes" id="UP000076079">
    <property type="component" value="Chromosome"/>
</dbReference>
<proteinExistence type="predicted"/>
<reference evidence="3" key="2">
    <citation type="submission" date="2016-04" db="EMBL/GenBank/DDBJ databases">
        <title>First Complete Genome Sequence of a Subdivision 6 Acidobacterium.</title>
        <authorList>
            <person name="Huang S."/>
            <person name="Vieira S."/>
            <person name="Bunk B."/>
            <person name="Riedel T."/>
            <person name="Sproeer C."/>
            <person name="Overmann J."/>
        </authorList>
    </citation>
    <scope>NUCLEOTIDE SEQUENCE [LARGE SCALE GENOMIC DNA]</scope>
    <source>
        <strain evidence="3">DSM 100886 HEG_-6_39</strain>
    </source>
</reference>
<accession>A0A143PNI9</accession>
<gene>
    <name evidence="2" type="ORF">LuPra_02890</name>
</gene>
<reference evidence="2 3" key="1">
    <citation type="journal article" date="2016" name="Genome Announc.">
        <title>First Complete Genome Sequence of a Subdivision 6 Acidobacterium Strain.</title>
        <authorList>
            <person name="Huang S."/>
            <person name="Vieira S."/>
            <person name="Bunk B."/>
            <person name="Riedel T."/>
            <person name="Sproer C."/>
            <person name="Overmann J."/>
        </authorList>
    </citation>
    <scope>NUCLEOTIDE SEQUENCE [LARGE SCALE GENOMIC DNA]</scope>
    <source>
        <strain evidence="3">DSM 100886 HEG_-6_39</strain>
    </source>
</reference>
<evidence type="ECO:0008006" key="4">
    <source>
        <dbReference type="Google" id="ProtNLM"/>
    </source>
</evidence>
<keyword evidence="1" id="KW-0732">Signal</keyword>
<feature type="signal peptide" evidence="1">
    <location>
        <begin position="1"/>
        <end position="27"/>
    </location>
</feature>
<dbReference type="EMBL" id="CP015136">
    <property type="protein sequence ID" value="AMY09668.1"/>
    <property type="molecule type" value="Genomic_DNA"/>
</dbReference>
<dbReference type="SUPFAM" id="SSF56925">
    <property type="entry name" value="OMPA-like"/>
    <property type="match status" value="1"/>
</dbReference>
<dbReference type="AlphaFoldDB" id="A0A143PNI9"/>
<protein>
    <recommendedName>
        <fullName evidence="4">Outer membrane protein beta-barrel domain-containing protein</fullName>
    </recommendedName>
</protein>
<sequence length="258" mass="27044" precursor="true">MTWQASRLRCCIGCAFVALACVTPAWAQDPQAPVSEPGAASSPSDNAISEVRPGWLEVSVLGGLFGGGDLGDGKAEMLTNQIPTSGMTALFTTSARIEAAPLIEARVGVRLGRNVWGEGGGSYARPDFTVDIASDIEGAPDVTAISKLTQVTVDGSLQYRWTRSGRRLAPFVMAGAGYLRQLDDTRATAETGWLAQGGGGVLMRLSTGSGFMRRLAIRGDVRAIWLRDGIVLNAQRGATFMASAGMTLHLGGGIYPVP</sequence>
<dbReference type="STRING" id="1855912.LuPra_02890"/>
<dbReference type="KEGG" id="abac:LuPra_02890"/>
<organism evidence="2 3">
    <name type="scientific">Luteitalea pratensis</name>
    <dbReference type="NCBI Taxonomy" id="1855912"/>
    <lineage>
        <taxon>Bacteria</taxon>
        <taxon>Pseudomonadati</taxon>
        <taxon>Acidobacteriota</taxon>
        <taxon>Vicinamibacteria</taxon>
        <taxon>Vicinamibacterales</taxon>
        <taxon>Vicinamibacteraceae</taxon>
        <taxon>Luteitalea</taxon>
    </lineage>
</organism>
<evidence type="ECO:0000313" key="2">
    <source>
        <dbReference type="EMBL" id="AMY09668.1"/>
    </source>
</evidence>
<feature type="chain" id="PRO_5007511734" description="Outer membrane protein beta-barrel domain-containing protein" evidence="1">
    <location>
        <begin position="28"/>
        <end position="258"/>
    </location>
</feature>
<dbReference type="InterPro" id="IPR011250">
    <property type="entry name" value="OMP/PagP_B-barrel"/>
</dbReference>
<evidence type="ECO:0000313" key="3">
    <source>
        <dbReference type="Proteomes" id="UP000076079"/>
    </source>
</evidence>
<evidence type="ECO:0000256" key="1">
    <source>
        <dbReference type="SAM" id="SignalP"/>
    </source>
</evidence>